<protein>
    <submittedName>
        <fullName evidence="2">Uncharacterized protein</fullName>
    </submittedName>
</protein>
<evidence type="ECO:0000313" key="3">
    <source>
        <dbReference type="Proteomes" id="UP001222932"/>
    </source>
</evidence>
<comment type="caution">
    <text evidence="2">The sequence shown here is derived from an EMBL/GenBank/DDBJ whole genome shotgun (WGS) entry which is preliminary data.</text>
</comment>
<feature type="region of interest" description="Disordered" evidence="1">
    <location>
        <begin position="1"/>
        <end position="88"/>
    </location>
</feature>
<evidence type="ECO:0000313" key="2">
    <source>
        <dbReference type="EMBL" id="GMK57696.1"/>
    </source>
</evidence>
<feature type="compositionally biased region" description="Basic and acidic residues" evidence="1">
    <location>
        <begin position="288"/>
        <end position="318"/>
    </location>
</feature>
<evidence type="ECO:0000256" key="1">
    <source>
        <dbReference type="SAM" id="MobiDB-lite"/>
    </source>
</evidence>
<gene>
    <name evidence="2" type="ORF">CspeluHIS016_0405300</name>
</gene>
<dbReference type="AlphaFoldDB" id="A0AAD3YC51"/>
<proteinExistence type="predicted"/>
<feature type="compositionally biased region" description="Pro residues" evidence="1">
    <location>
        <begin position="14"/>
        <end position="34"/>
    </location>
</feature>
<feature type="region of interest" description="Disordered" evidence="1">
    <location>
        <begin position="117"/>
        <end position="173"/>
    </location>
</feature>
<reference evidence="2" key="2">
    <citation type="submission" date="2023-06" db="EMBL/GenBank/DDBJ databases">
        <authorList>
            <person name="Kobayashi Y."/>
            <person name="Kayamori A."/>
            <person name="Aoki K."/>
            <person name="Shiwa Y."/>
            <person name="Fujita N."/>
            <person name="Sugita T."/>
            <person name="Iwasaki W."/>
            <person name="Tanaka N."/>
            <person name="Takashima M."/>
        </authorList>
    </citation>
    <scope>NUCLEOTIDE SEQUENCE</scope>
    <source>
        <strain evidence="2">HIS016</strain>
    </source>
</reference>
<accession>A0AAD3YC51</accession>
<feature type="compositionally biased region" description="Low complexity" evidence="1">
    <location>
        <begin position="35"/>
        <end position="74"/>
    </location>
</feature>
<reference evidence="2" key="1">
    <citation type="journal article" date="2023" name="BMC Genomics">
        <title>Chromosome-level genome assemblies of Cutaneotrichosporon spp. (Trichosporonales, Basidiomycota) reveal imbalanced evolution between nucleotide sequences and chromosome synteny.</title>
        <authorList>
            <person name="Kobayashi Y."/>
            <person name="Kayamori A."/>
            <person name="Aoki K."/>
            <person name="Shiwa Y."/>
            <person name="Matsutani M."/>
            <person name="Fujita N."/>
            <person name="Sugita T."/>
            <person name="Iwasaki W."/>
            <person name="Tanaka N."/>
            <person name="Takashima M."/>
        </authorList>
    </citation>
    <scope>NUCLEOTIDE SEQUENCE</scope>
    <source>
        <strain evidence="2">HIS016</strain>
    </source>
</reference>
<feature type="region of interest" description="Disordered" evidence="1">
    <location>
        <begin position="264"/>
        <end position="318"/>
    </location>
</feature>
<sequence>MPPITSQRTVLHSPPAPLRPVPVPVPIPGAPVPPLSSSASTFASTPPSAGTSPGTSLGSAMARTLSHGASSYGHSHSHSHSHSSHTGSLGHTPYMVALAGWPEPLFVAERELWDVRKRSRPTTPTGFRGEGPESAGSSTASTPPRHDVPGPLSGPLARLALGDHRERGPNPSVAARTVRRHIDKLGGGGFSDPRYQANAAVVGRGRSLRVAPAWASSTPAQPYTDRTPSGHVRGWPAYSRAVPEVWPPPGVIAQVYPRDPHTLFYARAGSSGDEDEPAPKAPRTVVTEAKRERETSASTPEEKDKEVKEEEKVMDLDR</sequence>
<feature type="compositionally biased region" description="Polar residues" evidence="1">
    <location>
        <begin position="1"/>
        <end position="10"/>
    </location>
</feature>
<dbReference type="Proteomes" id="UP001222932">
    <property type="component" value="Unassembled WGS sequence"/>
</dbReference>
<organism evidence="2 3">
    <name type="scientific">Cutaneotrichosporon spelunceum</name>
    <dbReference type="NCBI Taxonomy" id="1672016"/>
    <lineage>
        <taxon>Eukaryota</taxon>
        <taxon>Fungi</taxon>
        <taxon>Dikarya</taxon>
        <taxon>Basidiomycota</taxon>
        <taxon>Agaricomycotina</taxon>
        <taxon>Tremellomycetes</taxon>
        <taxon>Trichosporonales</taxon>
        <taxon>Trichosporonaceae</taxon>
        <taxon>Cutaneotrichosporon</taxon>
    </lineage>
</organism>
<name>A0AAD3YC51_9TREE</name>
<keyword evidence="3" id="KW-1185">Reference proteome</keyword>
<dbReference type="EMBL" id="BTCM01000004">
    <property type="protein sequence ID" value="GMK57696.1"/>
    <property type="molecule type" value="Genomic_DNA"/>
</dbReference>